<accession>A0A8S1JEH2</accession>
<dbReference type="AlphaFoldDB" id="A0A8S1JEH2"/>
<protein>
    <submittedName>
        <fullName evidence="2">Uncharacterized protein</fullName>
    </submittedName>
</protein>
<reference evidence="2" key="1">
    <citation type="submission" date="2020-12" db="EMBL/GenBank/DDBJ databases">
        <authorList>
            <person name="Iha C."/>
        </authorList>
    </citation>
    <scope>NUCLEOTIDE SEQUENCE</scope>
</reference>
<dbReference type="EMBL" id="CAJHUC010002942">
    <property type="protein sequence ID" value="CAD7704681.1"/>
    <property type="molecule type" value="Genomic_DNA"/>
</dbReference>
<name>A0A8S1JEH2_9CHLO</name>
<dbReference type="Proteomes" id="UP000708148">
    <property type="component" value="Unassembled WGS sequence"/>
</dbReference>
<gene>
    <name evidence="2" type="ORF">OSTQU699_LOCUS10036</name>
</gene>
<keyword evidence="3" id="KW-1185">Reference proteome</keyword>
<keyword evidence="1" id="KW-1133">Transmembrane helix</keyword>
<proteinExistence type="predicted"/>
<evidence type="ECO:0000313" key="2">
    <source>
        <dbReference type="EMBL" id="CAD7704681.1"/>
    </source>
</evidence>
<comment type="caution">
    <text evidence="2">The sequence shown here is derived from an EMBL/GenBank/DDBJ whole genome shotgun (WGS) entry which is preliminary data.</text>
</comment>
<evidence type="ECO:0000313" key="3">
    <source>
        <dbReference type="Proteomes" id="UP000708148"/>
    </source>
</evidence>
<sequence>MDDVDTVEYYFSNTANIRPNVVQACLLLSYPRIGCRIQLLLWKSPLRMPLLQFVLVGLCTVLEFYAIGAFHATCQVESYILACGFLQEVAVKSLLEKELCASRTRQCFWFQALKQDPKAA</sequence>
<keyword evidence="1" id="KW-0472">Membrane</keyword>
<organism evidence="2 3">
    <name type="scientific">Ostreobium quekettii</name>
    <dbReference type="NCBI Taxonomy" id="121088"/>
    <lineage>
        <taxon>Eukaryota</taxon>
        <taxon>Viridiplantae</taxon>
        <taxon>Chlorophyta</taxon>
        <taxon>core chlorophytes</taxon>
        <taxon>Ulvophyceae</taxon>
        <taxon>TCBD clade</taxon>
        <taxon>Bryopsidales</taxon>
        <taxon>Ostreobineae</taxon>
        <taxon>Ostreobiaceae</taxon>
        <taxon>Ostreobium</taxon>
    </lineage>
</organism>
<feature type="transmembrane region" description="Helical" evidence="1">
    <location>
        <begin position="50"/>
        <end position="70"/>
    </location>
</feature>
<evidence type="ECO:0000256" key="1">
    <source>
        <dbReference type="SAM" id="Phobius"/>
    </source>
</evidence>
<keyword evidence="1" id="KW-0812">Transmembrane</keyword>